<keyword evidence="4" id="KW-0804">Transcription</keyword>
<dbReference type="Proteomes" id="UP001241110">
    <property type="component" value="Unassembled WGS sequence"/>
</dbReference>
<proteinExistence type="inferred from homology"/>
<reference evidence="7" key="1">
    <citation type="submission" date="2023-05" db="EMBL/GenBank/DDBJ databases">
        <authorList>
            <person name="Zhang X."/>
        </authorList>
    </citation>
    <scope>NUCLEOTIDE SEQUENCE</scope>
    <source>
        <strain evidence="7">YF14B1</strain>
    </source>
</reference>
<dbReference type="RefSeq" id="WP_313974637.1">
    <property type="nucleotide sequence ID" value="NZ_JASJOS010000001.1"/>
</dbReference>
<evidence type="ECO:0000259" key="6">
    <source>
        <dbReference type="Pfam" id="PF08281"/>
    </source>
</evidence>
<evidence type="ECO:0000256" key="4">
    <source>
        <dbReference type="ARBA" id="ARBA00023163"/>
    </source>
</evidence>
<name>A0AAE3QGE4_9BACT</name>
<dbReference type="GO" id="GO:0003677">
    <property type="term" value="F:DNA binding"/>
    <property type="evidence" value="ECO:0007669"/>
    <property type="project" value="InterPro"/>
</dbReference>
<evidence type="ECO:0000313" key="7">
    <source>
        <dbReference type="EMBL" id="MDJ1478887.1"/>
    </source>
</evidence>
<dbReference type="Pfam" id="PF08281">
    <property type="entry name" value="Sigma70_r4_2"/>
    <property type="match status" value="1"/>
</dbReference>
<dbReference type="SUPFAM" id="SSF88659">
    <property type="entry name" value="Sigma3 and sigma4 domains of RNA polymerase sigma factors"/>
    <property type="match status" value="1"/>
</dbReference>
<dbReference type="GO" id="GO:0016987">
    <property type="term" value="F:sigma factor activity"/>
    <property type="evidence" value="ECO:0007669"/>
    <property type="project" value="UniProtKB-KW"/>
</dbReference>
<dbReference type="NCBIfam" id="TIGR02937">
    <property type="entry name" value="sigma70-ECF"/>
    <property type="match status" value="1"/>
</dbReference>
<dbReference type="EMBL" id="JASJOS010000001">
    <property type="protein sequence ID" value="MDJ1478887.1"/>
    <property type="molecule type" value="Genomic_DNA"/>
</dbReference>
<comment type="similarity">
    <text evidence="1">Belongs to the sigma-70 factor family. ECF subfamily.</text>
</comment>
<evidence type="ECO:0000256" key="2">
    <source>
        <dbReference type="ARBA" id="ARBA00023015"/>
    </source>
</evidence>
<sequence>MSDKELILGCQQNDPKSQTAFYQKYKSRLMGICRRYAKNTEEAEDILQESFIKIFRSIAEIRNPDAIVGWMKRIVTNTALNYYRSQLHYPQTVDYQDISHSNDDYWKLMAQLSNEEIVKVINALPDGYRIVFNLYVIDGYDHAEIGQMLGISENTSRSQLFKARDVLKKKLKELGIVNYEQQT</sequence>
<dbReference type="InterPro" id="IPR014284">
    <property type="entry name" value="RNA_pol_sigma-70_dom"/>
</dbReference>
<evidence type="ECO:0000256" key="1">
    <source>
        <dbReference type="ARBA" id="ARBA00010641"/>
    </source>
</evidence>
<protein>
    <submittedName>
        <fullName evidence="7">RNA polymerase sigma factor</fullName>
    </submittedName>
</protein>
<organism evidence="7 8">
    <name type="scientific">Xanthocytophaga flava</name>
    <dbReference type="NCBI Taxonomy" id="3048013"/>
    <lineage>
        <taxon>Bacteria</taxon>
        <taxon>Pseudomonadati</taxon>
        <taxon>Bacteroidota</taxon>
        <taxon>Cytophagia</taxon>
        <taxon>Cytophagales</taxon>
        <taxon>Rhodocytophagaceae</taxon>
        <taxon>Xanthocytophaga</taxon>
    </lineage>
</organism>
<keyword evidence="3" id="KW-0731">Sigma factor</keyword>
<comment type="caution">
    <text evidence="7">The sequence shown here is derived from an EMBL/GenBank/DDBJ whole genome shotgun (WGS) entry which is preliminary data.</text>
</comment>
<dbReference type="InterPro" id="IPR007627">
    <property type="entry name" value="RNA_pol_sigma70_r2"/>
</dbReference>
<dbReference type="SUPFAM" id="SSF88946">
    <property type="entry name" value="Sigma2 domain of RNA polymerase sigma factors"/>
    <property type="match status" value="1"/>
</dbReference>
<dbReference type="InterPro" id="IPR013249">
    <property type="entry name" value="RNA_pol_sigma70_r4_t2"/>
</dbReference>
<dbReference type="GO" id="GO:0006352">
    <property type="term" value="P:DNA-templated transcription initiation"/>
    <property type="evidence" value="ECO:0007669"/>
    <property type="project" value="InterPro"/>
</dbReference>
<evidence type="ECO:0000313" key="8">
    <source>
        <dbReference type="Proteomes" id="UP001241110"/>
    </source>
</evidence>
<accession>A0AAE3QGE4</accession>
<dbReference type="Gene3D" id="1.10.10.10">
    <property type="entry name" value="Winged helix-like DNA-binding domain superfamily/Winged helix DNA-binding domain"/>
    <property type="match status" value="1"/>
</dbReference>
<dbReference type="AlphaFoldDB" id="A0AAE3QGE4"/>
<dbReference type="CDD" id="cd06171">
    <property type="entry name" value="Sigma70_r4"/>
    <property type="match status" value="1"/>
</dbReference>
<dbReference type="InterPro" id="IPR013324">
    <property type="entry name" value="RNA_pol_sigma_r3/r4-like"/>
</dbReference>
<dbReference type="InterPro" id="IPR039425">
    <property type="entry name" value="RNA_pol_sigma-70-like"/>
</dbReference>
<dbReference type="Pfam" id="PF04542">
    <property type="entry name" value="Sigma70_r2"/>
    <property type="match status" value="1"/>
</dbReference>
<dbReference type="PANTHER" id="PTHR43133">
    <property type="entry name" value="RNA POLYMERASE ECF-TYPE SIGMA FACTO"/>
    <property type="match status" value="1"/>
</dbReference>
<dbReference type="Gene3D" id="1.10.1740.10">
    <property type="match status" value="1"/>
</dbReference>
<feature type="domain" description="RNA polymerase sigma factor 70 region 4 type 2" evidence="6">
    <location>
        <begin position="115"/>
        <end position="164"/>
    </location>
</feature>
<keyword evidence="2" id="KW-0805">Transcription regulation</keyword>
<dbReference type="InterPro" id="IPR013325">
    <property type="entry name" value="RNA_pol_sigma_r2"/>
</dbReference>
<feature type="domain" description="RNA polymerase sigma-70 region 2" evidence="5">
    <location>
        <begin position="21"/>
        <end position="86"/>
    </location>
</feature>
<dbReference type="PANTHER" id="PTHR43133:SF46">
    <property type="entry name" value="RNA POLYMERASE SIGMA-70 FACTOR ECF SUBFAMILY"/>
    <property type="match status" value="1"/>
</dbReference>
<evidence type="ECO:0000256" key="3">
    <source>
        <dbReference type="ARBA" id="ARBA00023082"/>
    </source>
</evidence>
<gene>
    <name evidence="7" type="ORF">QNI16_00240</name>
</gene>
<dbReference type="InterPro" id="IPR036388">
    <property type="entry name" value="WH-like_DNA-bd_sf"/>
</dbReference>
<evidence type="ECO:0000259" key="5">
    <source>
        <dbReference type="Pfam" id="PF04542"/>
    </source>
</evidence>